<protein>
    <recommendedName>
        <fullName evidence="4">Fibronectin type-III domain-containing protein</fullName>
    </recommendedName>
</protein>
<dbReference type="GO" id="GO:0000272">
    <property type="term" value="P:polysaccharide catabolic process"/>
    <property type="evidence" value="ECO:0007669"/>
    <property type="project" value="UniProtKB-KW"/>
</dbReference>
<keyword evidence="1" id="KW-0326">Glycosidase</keyword>
<gene>
    <name evidence="5" type="ORF">NS184_15685</name>
</gene>
<dbReference type="Proteomes" id="UP000078252">
    <property type="component" value="Unassembled WGS sequence"/>
</dbReference>
<evidence type="ECO:0000256" key="3">
    <source>
        <dbReference type="SAM" id="SignalP"/>
    </source>
</evidence>
<evidence type="ECO:0000313" key="6">
    <source>
        <dbReference type="Proteomes" id="UP000078252"/>
    </source>
</evidence>
<accession>A0A175RGT5</accession>
<evidence type="ECO:0000259" key="4">
    <source>
        <dbReference type="PROSITE" id="PS50853"/>
    </source>
</evidence>
<dbReference type="Gene3D" id="2.60.40.10">
    <property type="entry name" value="Immunoglobulins"/>
    <property type="match status" value="1"/>
</dbReference>
<dbReference type="SUPFAM" id="SSF63825">
    <property type="entry name" value="YWTD domain"/>
    <property type="match status" value="1"/>
</dbReference>
<dbReference type="InterPro" id="IPR036116">
    <property type="entry name" value="FN3_sf"/>
</dbReference>
<comment type="caution">
    <text evidence="5">The sequence shown here is derived from an EMBL/GenBank/DDBJ whole genome shotgun (WGS) entry which is preliminary data.</text>
</comment>
<dbReference type="EMBL" id="LDQC01000109">
    <property type="protein sequence ID" value="KTR02493.1"/>
    <property type="molecule type" value="Genomic_DNA"/>
</dbReference>
<keyword evidence="1" id="KW-0378">Hydrolase</keyword>
<dbReference type="Pfam" id="PF00041">
    <property type="entry name" value="fn3"/>
    <property type="match status" value="1"/>
</dbReference>
<dbReference type="GO" id="GO:0016798">
    <property type="term" value="F:hydrolase activity, acting on glycosyl bonds"/>
    <property type="evidence" value="ECO:0007669"/>
    <property type="project" value="UniProtKB-KW"/>
</dbReference>
<proteinExistence type="predicted"/>
<dbReference type="SUPFAM" id="SSF49265">
    <property type="entry name" value="Fibronectin type III"/>
    <property type="match status" value="1"/>
</dbReference>
<dbReference type="AlphaFoldDB" id="A0A175RGT5"/>
<evidence type="ECO:0000256" key="1">
    <source>
        <dbReference type="ARBA" id="ARBA00023295"/>
    </source>
</evidence>
<reference evidence="5 6" key="1">
    <citation type="journal article" date="2016" name="Front. Microbiol.">
        <title>Genomic Resource of Rice Seed Associated Bacteria.</title>
        <authorList>
            <person name="Midha S."/>
            <person name="Bansal K."/>
            <person name="Sharma S."/>
            <person name="Kumar N."/>
            <person name="Patil P.P."/>
            <person name="Chaudhry V."/>
            <person name="Patil P.B."/>
        </authorList>
    </citation>
    <scope>NUCLEOTIDE SEQUENCE [LARGE SCALE GENOMIC DNA]</scope>
    <source>
        <strain evidence="5 6">NS184</strain>
    </source>
</reference>
<dbReference type="InterPro" id="IPR003961">
    <property type="entry name" value="FN3_dom"/>
</dbReference>
<dbReference type="PROSITE" id="PS50853">
    <property type="entry name" value="FN3"/>
    <property type="match status" value="1"/>
</dbReference>
<feature type="domain" description="Fibronectin type-III" evidence="4">
    <location>
        <begin position="27"/>
        <end position="119"/>
    </location>
</feature>
<sequence length="441" mass="44446">MLTAAAAAALVIGGVTPAVAATPSSRLPGAPTSVHVSGAGDAATLTWSPPKTGAAVKHWRVSIRPAAGQPGSGTEVVAATVRSERYGWIRAGVHYTFSVRAVGAKGDGRSVSVRYTAPASTTVAQSLYGLDAAGSVVRFPTTGTGAPRTVAKDGAGYAADDVGNVFVPSRDGTKLLQYPAGGGTARVLATGLHLTKDLRSDVAGNVYWVDSVSGGIVKLPIGAGVPKTILPSSGTAWTVGRDGTVSTFVSAPGSSTGPSVGTVVSRTVHGVVTTRKVGQASGQPIGYFTTVVADGEGSLYLDFRAFGGSGYHGFWSLAAGSSTLVQVPAKVKYQFSATNADSLLLGQSAGWCSATSEADPFHPCTTDHSLATLVTRDASGTTQELAVTGGPKVPSNGYYPGAADSAGDLFVDADSGLWRIPAAGGAAQQISTGQYDRLTSI</sequence>
<feature type="chain" id="PRO_5008041959" description="Fibronectin type-III domain-containing protein" evidence="3">
    <location>
        <begin position="21"/>
        <end position="441"/>
    </location>
</feature>
<name>A0A175RGT5_9MICO</name>
<keyword evidence="3" id="KW-0732">Signal</keyword>
<dbReference type="CDD" id="cd00063">
    <property type="entry name" value="FN3"/>
    <property type="match status" value="1"/>
</dbReference>
<dbReference type="InterPro" id="IPR011042">
    <property type="entry name" value="6-blade_b-propeller_TolB-like"/>
</dbReference>
<dbReference type="SMART" id="SM00060">
    <property type="entry name" value="FN3"/>
    <property type="match status" value="1"/>
</dbReference>
<organism evidence="5 6">
    <name type="scientific">Curtobacterium luteum</name>
    <dbReference type="NCBI Taxonomy" id="33881"/>
    <lineage>
        <taxon>Bacteria</taxon>
        <taxon>Bacillati</taxon>
        <taxon>Actinomycetota</taxon>
        <taxon>Actinomycetes</taxon>
        <taxon>Micrococcales</taxon>
        <taxon>Microbacteriaceae</taxon>
        <taxon>Curtobacterium</taxon>
    </lineage>
</organism>
<evidence type="ECO:0000256" key="2">
    <source>
        <dbReference type="ARBA" id="ARBA00023326"/>
    </source>
</evidence>
<dbReference type="Gene3D" id="2.120.10.30">
    <property type="entry name" value="TolB, C-terminal domain"/>
    <property type="match status" value="1"/>
</dbReference>
<evidence type="ECO:0000313" key="5">
    <source>
        <dbReference type="EMBL" id="KTR02493.1"/>
    </source>
</evidence>
<dbReference type="PATRIC" id="fig|33881.3.peg.128"/>
<keyword evidence="2" id="KW-0119">Carbohydrate metabolism</keyword>
<feature type="signal peptide" evidence="3">
    <location>
        <begin position="1"/>
        <end position="20"/>
    </location>
</feature>
<dbReference type="InterPro" id="IPR013783">
    <property type="entry name" value="Ig-like_fold"/>
</dbReference>
<keyword evidence="2" id="KW-0624">Polysaccharide degradation</keyword>